<dbReference type="Pfam" id="PF13191">
    <property type="entry name" value="AAA_16"/>
    <property type="match status" value="1"/>
</dbReference>
<dbReference type="SUPFAM" id="SSF48452">
    <property type="entry name" value="TPR-like"/>
    <property type="match status" value="1"/>
</dbReference>
<dbReference type="InterPro" id="IPR010982">
    <property type="entry name" value="Lambda_DNA-bd_dom_sf"/>
</dbReference>
<dbReference type="InterPro" id="IPR011990">
    <property type="entry name" value="TPR-like_helical_dom_sf"/>
</dbReference>
<evidence type="ECO:0000313" key="3">
    <source>
        <dbReference type="Proteomes" id="UP000466345"/>
    </source>
</evidence>
<proteinExistence type="predicted"/>
<dbReference type="EMBL" id="WEGJ01000052">
    <property type="protein sequence ID" value="MQY16359.1"/>
    <property type="molecule type" value="Genomic_DNA"/>
</dbReference>
<comment type="caution">
    <text evidence="2">The sequence shown here is derived from an EMBL/GenBank/DDBJ whole genome shotgun (WGS) entry which is preliminary data.</text>
</comment>
<dbReference type="PANTHER" id="PTHR47691:SF3">
    <property type="entry name" value="HTH-TYPE TRANSCRIPTIONAL REGULATOR RV0890C-RELATED"/>
    <property type="match status" value="1"/>
</dbReference>
<dbReference type="Gene3D" id="1.10.260.40">
    <property type="entry name" value="lambda repressor-like DNA-binding domains"/>
    <property type="match status" value="1"/>
</dbReference>
<organism evidence="2 3">
    <name type="scientific">Streptomyces smaragdinus</name>
    <dbReference type="NCBI Taxonomy" id="2585196"/>
    <lineage>
        <taxon>Bacteria</taxon>
        <taxon>Bacillati</taxon>
        <taxon>Actinomycetota</taxon>
        <taxon>Actinomycetes</taxon>
        <taxon>Kitasatosporales</taxon>
        <taxon>Streptomycetaceae</taxon>
        <taxon>Streptomyces</taxon>
    </lineage>
</organism>
<dbReference type="Pfam" id="PF13424">
    <property type="entry name" value="TPR_12"/>
    <property type="match status" value="2"/>
</dbReference>
<dbReference type="InterPro" id="IPR041664">
    <property type="entry name" value="AAA_16"/>
</dbReference>
<dbReference type="PANTHER" id="PTHR47691">
    <property type="entry name" value="REGULATOR-RELATED"/>
    <property type="match status" value="1"/>
</dbReference>
<dbReference type="InterPro" id="IPR001387">
    <property type="entry name" value="Cro/C1-type_HTH"/>
</dbReference>
<dbReference type="PRINTS" id="PR00364">
    <property type="entry name" value="DISEASERSIST"/>
</dbReference>
<evidence type="ECO:0000259" key="1">
    <source>
        <dbReference type="PROSITE" id="PS50943"/>
    </source>
</evidence>
<keyword evidence="3" id="KW-1185">Reference proteome</keyword>
<reference evidence="2 3" key="1">
    <citation type="submission" date="2019-10" db="EMBL/GenBank/DDBJ databases">
        <title>Streptomyces smaragdinus sp. nov. and Streptomyces fabii sp. nov., isolated from the gut of fungus growing-termite Macrotermes natalensis.</title>
        <authorList>
            <person name="Schwitalla J."/>
            <person name="Benndorf R."/>
            <person name="Martin K."/>
            <person name="De Beer W."/>
            <person name="Kaster A.-K."/>
            <person name="Vollmers J."/>
            <person name="Poulsen M."/>
            <person name="Beemelmanns C."/>
        </authorList>
    </citation>
    <scope>NUCLEOTIDE SEQUENCE [LARGE SCALE GENOMIC DNA]</scope>
    <source>
        <strain evidence="2 3">RB5</strain>
    </source>
</reference>
<dbReference type="Gene3D" id="3.40.50.300">
    <property type="entry name" value="P-loop containing nucleotide triphosphate hydrolases"/>
    <property type="match status" value="1"/>
</dbReference>
<dbReference type="SMART" id="SM00530">
    <property type="entry name" value="HTH_XRE"/>
    <property type="match status" value="1"/>
</dbReference>
<dbReference type="PROSITE" id="PS50943">
    <property type="entry name" value="HTH_CROC1"/>
    <property type="match status" value="1"/>
</dbReference>
<dbReference type="CDD" id="cd00093">
    <property type="entry name" value="HTH_XRE"/>
    <property type="match status" value="1"/>
</dbReference>
<dbReference type="RefSeq" id="WP_194293104.1">
    <property type="nucleotide sequence ID" value="NZ_WEGJ01000052.1"/>
</dbReference>
<accession>A0A7K0CSB3</accession>
<dbReference type="Gene3D" id="1.25.40.10">
    <property type="entry name" value="Tetratricopeptide repeat domain"/>
    <property type="match status" value="1"/>
</dbReference>
<dbReference type="Proteomes" id="UP000466345">
    <property type="component" value="Unassembled WGS sequence"/>
</dbReference>
<dbReference type="InterPro" id="IPR027417">
    <property type="entry name" value="P-loop_NTPase"/>
</dbReference>
<name>A0A7K0CSB3_9ACTN</name>
<sequence length="758" mass="81821">MTESALALLGRALKGARESRRVSQRELARRIGYGHSALSPYEQGRRIPPTWIVRQYESELGLGEGTLGTLLNRALRERAGDHRPDVRELPPWPADFAGRRAELARLDDIAAHAADAPHPTVVVLHGLSGVGKTTLALRAAHRTAFGHQWWVELHRVHAGVRTPVPPAPALRRLLGRLGVPEPRIPRDAADLARMYRSELAGQPALLLLDDARDAAQVRPFIPGSGPALVLVTSLNPLDGLDGAIRLPLTPLPAPESAGLLERIAGAGRLTDDPAAAARLVDGCGGFPLTLRVVGARLAAHPDWPLAHFAAQLRDRDERLGPVSAALDRSYRELAPADRTLLRRLALLPGTGTGAGAAAVLLGGVPPREAADALARLAGAGMLTPTARPGRYRPHDLVRQFAEQRLAEEEDERETVTTALHDWLLTTALAAALAVSPARGPYDGGREAALTWLDDEAEALLAVLEGLSAVPAEPSLSELLTEMVWYYDLGCRWDELARCARAIRRLATTDTALAACALNALGYALAFLGRPADAIACHEEALELARTDGNWREEGDALSKLGLCRWETDRFPEAVAYHEQDLRLRERHADPIGTATALSHLGYALRMTGRHDEALATLERALTACATARDDRAMAMTRWRLAMTLADTARWTDAEAQARRALTYFEATRDTWGPGGARLVLGRVHLGRGALDEAVTELDEAIRVFGDTGDRFRQSQTLRLLASVHAASSRPEAATDCRRAAARLLPGRDPSADGGGPLR</sequence>
<evidence type="ECO:0000313" key="2">
    <source>
        <dbReference type="EMBL" id="MQY16359.1"/>
    </source>
</evidence>
<feature type="domain" description="HTH cro/C1-type" evidence="1">
    <location>
        <begin position="13"/>
        <end position="67"/>
    </location>
</feature>
<dbReference type="SMART" id="SM00028">
    <property type="entry name" value="TPR"/>
    <property type="match status" value="5"/>
</dbReference>
<dbReference type="GO" id="GO:0003677">
    <property type="term" value="F:DNA binding"/>
    <property type="evidence" value="ECO:0007669"/>
    <property type="project" value="InterPro"/>
</dbReference>
<dbReference type="AlphaFoldDB" id="A0A7K0CSB3"/>
<dbReference type="SUPFAM" id="SSF52540">
    <property type="entry name" value="P-loop containing nucleoside triphosphate hydrolases"/>
    <property type="match status" value="1"/>
</dbReference>
<dbReference type="SUPFAM" id="SSF47413">
    <property type="entry name" value="lambda repressor-like DNA-binding domains"/>
    <property type="match status" value="1"/>
</dbReference>
<dbReference type="InterPro" id="IPR019734">
    <property type="entry name" value="TPR_rpt"/>
</dbReference>
<dbReference type="Pfam" id="PF13560">
    <property type="entry name" value="HTH_31"/>
    <property type="match status" value="1"/>
</dbReference>
<protein>
    <submittedName>
        <fullName evidence="2">Regulatory protein AfsR</fullName>
    </submittedName>
</protein>
<gene>
    <name evidence="2" type="primary">afsR_14</name>
    <name evidence="2" type="ORF">SRB5_65570</name>
</gene>